<evidence type="ECO:0008006" key="5">
    <source>
        <dbReference type="Google" id="ProtNLM"/>
    </source>
</evidence>
<dbReference type="Proteomes" id="UP000245590">
    <property type="component" value="Unassembled WGS sequence"/>
</dbReference>
<comment type="caution">
    <text evidence="3">The sequence shown here is derived from an EMBL/GenBank/DDBJ whole genome shotgun (WGS) entry which is preliminary data.</text>
</comment>
<feature type="transmembrane region" description="Helical" evidence="2">
    <location>
        <begin position="283"/>
        <end position="305"/>
    </location>
</feature>
<gene>
    <name evidence="3" type="ORF">DEO23_05390</name>
</gene>
<dbReference type="InterPro" id="IPR046062">
    <property type="entry name" value="DUF6020"/>
</dbReference>
<protein>
    <recommendedName>
        <fullName evidence="5">Glycosyltransferase RgtA/B/C/D-like domain-containing protein</fullName>
    </recommendedName>
</protein>
<dbReference type="OrthoDB" id="3757494at2"/>
<reference evidence="3 4" key="1">
    <citation type="submission" date="2018-05" db="EMBL/GenBank/DDBJ databases">
        <title>Brachybacterium sp. M1HQ-2T, whole genome shotgun sequence.</title>
        <authorList>
            <person name="Tuo L."/>
        </authorList>
    </citation>
    <scope>NUCLEOTIDE SEQUENCE [LARGE SCALE GENOMIC DNA]</scope>
    <source>
        <strain evidence="3 4">M1HQ-2</strain>
    </source>
</reference>
<evidence type="ECO:0000313" key="4">
    <source>
        <dbReference type="Proteomes" id="UP000245590"/>
    </source>
</evidence>
<feature type="transmembrane region" description="Helical" evidence="2">
    <location>
        <begin position="258"/>
        <end position="277"/>
    </location>
</feature>
<feature type="transmembrane region" description="Helical" evidence="2">
    <location>
        <begin position="229"/>
        <end position="251"/>
    </location>
</feature>
<keyword evidence="2" id="KW-0812">Transmembrane</keyword>
<feature type="transmembrane region" description="Helical" evidence="2">
    <location>
        <begin position="38"/>
        <end position="60"/>
    </location>
</feature>
<feature type="region of interest" description="Disordered" evidence="1">
    <location>
        <begin position="628"/>
        <end position="713"/>
    </location>
</feature>
<dbReference type="Pfam" id="PF19484">
    <property type="entry name" value="DUF6020"/>
    <property type="match status" value="1"/>
</dbReference>
<feature type="transmembrane region" description="Helical" evidence="2">
    <location>
        <begin position="358"/>
        <end position="382"/>
    </location>
</feature>
<name>A0A2U2RKL6_9MICO</name>
<feature type="transmembrane region" description="Helical" evidence="2">
    <location>
        <begin position="326"/>
        <end position="352"/>
    </location>
</feature>
<dbReference type="RefSeq" id="WP_109275000.1">
    <property type="nucleotide sequence ID" value="NZ_QFKX01000002.1"/>
</dbReference>
<feature type="transmembrane region" description="Helical" evidence="2">
    <location>
        <begin position="143"/>
        <end position="162"/>
    </location>
</feature>
<dbReference type="AlphaFoldDB" id="A0A2U2RKL6"/>
<sequence length="713" mass="76022">MERARTAERSARRGGARISLPAGSAESAERLVRGAEKVGAVVIPVLVVAALTVFATMGWLDRHPLEGQGENLLFLQLLRKHTLILLGLLIYTAVMFAVVLVLAGGVLRYTLARADERLDPARDLLRRRDPRLTRAVSWLLARWWRVSLLLLVVWSPILLLQFPGYSSWDLVMQAREVLDQRGSVKPPPFDVYPIAHYLVPTGDALLSAHHGAGLTLLYGTVLGFAADHLGGFGVGLAILSLAQLAVTLIALGRATALLGRWVASPGVRTVALVVLVLGGLPIAFWSMSVAPGPLFAAALCWLLALSVDHVRSREEIAPRRMLEWTLVALVVACSARVGIPVLLVLLVMTVLARHGWQAWRTALVSLALPALVVPAALAIGVTQHRIIPEDPMRERGLQIQSLALALHQNPDSLSAQDAKTLDRVFDVEKLGTSYDPASIDAALGAGDGDGAYRRQSVTAAEVAEFPGVWKDTVADQPTIVADGMLLSTFRLFDPLGYGRGNLPTTTQDDGAADVLIGGDGHLSDDGVNSGGRDAVHAIAGALNGHDGLRVLTEAPLRVVVVLLLTTIAVALRRPNAWVWALPVALCTWALVKSPDDSSGLDSLAFVYLVPFALLALAGSRELVARGTPHGAAEGSRRAPWSAAGAGGGSRSAEFEDDAPWAAPEGAIPWEGGLQGRHQRSPAAEKAGKYGSMRHVQRRPLAPNPGLHKKPRSK</sequence>
<keyword evidence="2" id="KW-1133">Transmembrane helix</keyword>
<organism evidence="3 4">
    <name type="scientific">Brachybacterium endophyticum</name>
    <dbReference type="NCBI Taxonomy" id="2182385"/>
    <lineage>
        <taxon>Bacteria</taxon>
        <taxon>Bacillati</taxon>
        <taxon>Actinomycetota</taxon>
        <taxon>Actinomycetes</taxon>
        <taxon>Micrococcales</taxon>
        <taxon>Dermabacteraceae</taxon>
        <taxon>Brachybacterium</taxon>
    </lineage>
</organism>
<dbReference type="EMBL" id="QFKX01000002">
    <property type="protein sequence ID" value="PWH06407.1"/>
    <property type="molecule type" value="Genomic_DNA"/>
</dbReference>
<evidence type="ECO:0000256" key="2">
    <source>
        <dbReference type="SAM" id="Phobius"/>
    </source>
</evidence>
<proteinExistence type="predicted"/>
<evidence type="ECO:0000313" key="3">
    <source>
        <dbReference type="EMBL" id="PWH06407.1"/>
    </source>
</evidence>
<feature type="transmembrane region" description="Helical" evidence="2">
    <location>
        <begin position="83"/>
        <end position="107"/>
    </location>
</feature>
<accession>A0A2U2RKL6</accession>
<keyword evidence="4" id="KW-1185">Reference proteome</keyword>
<evidence type="ECO:0000256" key="1">
    <source>
        <dbReference type="SAM" id="MobiDB-lite"/>
    </source>
</evidence>
<keyword evidence="2" id="KW-0472">Membrane</keyword>